<sequence>MTNSSLPEEHRWVYEEFAIIDVTVTHITPLDGNSGHSAVRFDIGAGAIWLGTEPGGPNVQQDITIQLMGSNEHELLAKAFRQVADQLDAAPEANRRA</sequence>
<reference evidence="1 2" key="1">
    <citation type="submission" date="2023-02" db="EMBL/GenBank/DDBJ databases">
        <title>Study of novel species of the Microbacterium genus.</title>
        <authorList>
            <person name="Arroyo-Herrera I."/>
            <person name="Roman-Ponce B."/>
            <person name="Vasquez-Murrieta M.S."/>
        </authorList>
    </citation>
    <scope>NUCLEOTIDE SEQUENCE [LARGE SCALE GENOMIC DNA]</scope>
    <source>
        <strain evidence="1 2">NE1TT3</strain>
    </source>
</reference>
<evidence type="ECO:0000313" key="1">
    <source>
        <dbReference type="EMBL" id="MDD7963089.1"/>
    </source>
</evidence>
<evidence type="ECO:0000313" key="2">
    <source>
        <dbReference type="Proteomes" id="UP001218170"/>
    </source>
</evidence>
<accession>A0ABT5SJT5</accession>
<gene>
    <name evidence="1" type="ORF">PUW80_12105</name>
</gene>
<name>A0ABT5SJT5_9MICO</name>
<proteinExistence type="predicted"/>
<dbReference type="EMBL" id="JAQZCI010000003">
    <property type="protein sequence ID" value="MDD7963089.1"/>
    <property type="molecule type" value="Genomic_DNA"/>
</dbReference>
<keyword evidence="2" id="KW-1185">Reference proteome</keyword>
<comment type="caution">
    <text evidence="1">The sequence shown here is derived from an EMBL/GenBank/DDBJ whole genome shotgun (WGS) entry which is preliminary data.</text>
</comment>
<protein>
    <submittedName>
        <fullName evidence="1">Uncharacterized protein</fullName>
    </submittedName>
</protein>
<dbReference type="Proteomes" id="UP001218170">
    <property type="component" value="Unassembled WGS sequence"/>
</dbReference>
<organism evidence="1 2">
    <name type="scientific">Microbacterium thalli</name>
    <dbReference type="NCBI Taxonomy" id="3027921"/>
    <lineage>
        <taxon>Bacteria</taxon>
        <taxon>Bacillati</taxon>
        <taxon>Actinomycetota</taxon>
        <taxon>Actinomycetes</taxon>
        <taxon>Micrococcales</taxon>
        <taxon>Microbacteriaceae</taxon>
        <taxon>Microbacterium</taxon>
    </lineage>
</organism>
<dbReference type="RefSeq" id="WP_274264773.1">
    <property type="nucleotide sequence ID" value="NZ_JAQZCI010000003.1"/>
</dbReference>